<dbReference type="InterPro" id="IPR009430">
    <property type="entry name" value="GvpL/GvpF"/>
</dbReference>
<gene>
    <name evidence="4" type="ORF">GCM10009740_20360</name>
</gene>
<comment type="similarity">
    <text evidence="3">Belongs to the gas vesicle GvpF/GvpL family.</text>
</comment>
<evidence type="ECO:0000256" key="3">
    <source>
        <dbReference type="ARBA" id="ARBA00035643"/>
    </source>
</evidence>
<evidence type="ECO:0000256" key="2">
    <source>
        <dbReference type="ARBA" id="ARBA00035108"/>
    </source>
</evidence>
<name>A0ABP5FN97_9MICO</name>
<protein>
    <submittedName>
        <fullName evidence="4">GvpL/GvpF family gas vesicle protein</fullName>
    </submittedName>
</protein>
<evidence type="ECO:0000313" key="4">
    <source>
        <dbReference type="EMBL" id="GAA2030624.1"/>
    </source>
</evidence>
<reference evidence="5" key="1">
    <citation type="journal article" date="2019" name="Int. J. Syst. Evol. Microbiol.">
        <title>The Global Catalogue of Microorganisms (GCM) 10K type strain sequencing project: providing services to taxonomists for standard genome sequencing and annotation.</title>
        <authorList>
            <consortium name="The Broad Institute Genomics Platform"/>
            <consortium name="The Broad Institute Genome Sequencing Center for Infectious Disease"/>
            <person name="Wu L."/>
            <person name="Ma J."/>
        </authorList>
    </citation>
    <scope>NUCLEOTIDE SEQUENCE [LARGE SCALE GENOMIC DNA]</scope>
    <source>
        <strain evidence="5">JCM 14283</strain>
    </source>
</reference>
<dbReference type="Pfam" id="PF06386">
    <property type="entry name" value="GvpL_GvpF"/>
    <property type="match status" value="1"/>
</dbReference>
<organism evidence="4 5">
    <name type="scientific">Terrabacter terrae</name>
    <dbReference type="NCBI Taxonomy" id="318434"/>
    <lineage>
        <taxon>Bacteria</taxon>
        <taxon>Bacillati</taxon>
        <taxon>Actinomycetota</taxon>
        <taxon>Actinomycetes</taxon>
        <taxon>Micrococcales</taxon>
        <taxon>Intrasporangiaceae</taxon>
        <taxon>Terrabacter</taxon>
    </lineage>
</organism>
<sequence>MGTSRDASQVSTAGAGAPPPGTARYLYAVCRGLPEGALSQVRGIHDSLVELVPYQDIVAVVSTVPMDSFGEEALRRHLEDLAWLESTVRAHDAVIQAVAARAPTAPLRFATVCFDDDAVRARLEERYVPLTRALDRVQGCGEWSVKVLAPAPAPALGAAARPAGLTGAEYLRLRKEQSQRRTDADEQAAATALVIHEDLVARSRASRRLPAQDPRLSGHSGTMLLNAAYLVPDDDADAFEAAISGLRSDHGDVVVDGRGPWPPYSFAMLDEQ</sequence>
<keyword evidence="5" id="KW-1185">Reference proteome</keyword>
<keyword evidence="1" id="KW-0304">Gas vesicle</keyword>
<accession>A0ABP5FN97</accession>
<proteinExistence type="inferred from homology"/>
<evidence type="ECO:0000256" key="1">
    <source>
        <dbReference type="ARBA" id="ARBA00022987"/>
    </source>
</evidence>
<evidence type="ECO:0000313" key="5">
    <source>
        <dbReference type="Proteomes" id="UP001501285"/>
    </source>
</evidence>
<dbReference type="PANTHER" id="PTHR36852:SF1">
    <property type="entry name" value="PROTEIN GVPL 2"/>
    <property type="match status" value="1"/>
</dbReference>
<dbReference type="EMBL" id="BAAANB010000021">
    <property type="protein sequence ID" value="GAA2030624.1"/>
    <property type="molecule type" value="Genomic_DNA"/>
</dbReference>
<comment type="subcellular location">
    <subcellularLocation>
        <location evidence="2">Gas vesicle</location>
    </subcellularLocation>
</comment>
<dbReference type="PANTHER" id="PTHR36852">
    <property type="entry name" value="PROTEIN GVPL 2"/>
    <property type="match status" value="1"/>
</dbReference>
<comment type="caution">
    <text evidence="4">The sequence shown here is derived from an EMBL/GenBank/DDBJ whole genome shotgun (WGS) entry which is preliminary data.</text>
</comment>
<dbReference type="RefSeq" id="WP_343990892.1">
    <property type="nucleotide sequence ID" value="NZ_BAAANB010000021.1"/>
</dbReference>
<dbReference type="Proteomes" id="UP001501285">
    <property type="component" value="Unassembled WGS sequence"/>
</dbReference>